<dbReference type="InterPro" id="IPR036772">
    <property type="entry name" value="SRCR-like_dom_sf"/>
</dbReference>
<evidence type="ECO:0000313" key="5">
    <source>
        <dbReference type="EMBL" id="KAJ8598951.1"/>
    </source>
</evidence>
<dbReference type="EMBL" id="JAQMWT010000614">
    <property type="protein sequence ID" value="KAJ8598951.1"/>
    <property type="molecule type" value="Genomic_DNA"/>
</dbReference>
<dbReference type="Gene3D" id="3.10.250.10">
    <property type="entry name" value="SRCR-like domain"/>
    <property type="match status" value="1"/>
</dbReference>
<feature type="signal peptide" evidence="3">
    <location>
        <begin position="1"/>
        <end position="17"/>
    </location>
</feature>
<feature type="domain" description="SRCR" evidence="4">
    <location>
        <begin position="26"/>
        <end position="111"/>
    </location>
</feature>
<comment type="caution">
    <text evidence="5">The sequence shown here is derived from an EMBL/GenBank/DDBJ whole genome shotgun (WGS) entry which is preliminary data.</text>
</comment>
<dbReference type="Proteomes" id="UP001230188">
    <property type="component" value="Unassembled WGS sequence"/>
</dbReference>
<sequence length="465" mass="50589">MLLLWLWVVKSASETTACIGGIIAGVQLAGCNTDCGRVEVRLEEGGEWYGVVAEPWTIREATMACRAVGFDEASSASAGMPGGPRRSVRVEMGPEWRVLEVVEAAGVSAACRSSGQGLASSSDDSVANEWKERRERRAAQLPRGVPPPSPFTSEALEAYVFADELRRLWERMDLAYREKSVFSNASVSALGVLDADDAAFELYLSENPHSDFLYETDRREVRAAAAAAADDDDPVAGGIFEALDRDGIAMIKDFGLTSAQLDVLEAQAREAVGASVNVSVASDGKVATARREVPGIEPVLKNVSIARALRRYLGADVLLDGYKVTHLRTSGPGDYIAALWHHDRVGRRIKMFVYVHDVDCDEGHPTLVAKGTHRLSYFRTDSFAASRFRDDYVTSTYPIHRACGPRGGGFIFDTHAVHKGTPEGRFDRLTLIAEFHAVHKCPAARALNLGIPCPSGDQFPLNHRL</sequence>
<dbReference type="PROSITE" id="PS50287">
    <property type="entry name" value="SRCR_2"/>
    <property type="match status" value="1"/>
</dbReference>
<reference evidence="5" key="1">
    <citation type="submission" date="2023-01" db="EMBL/GenBank/DDBJ databases">
        <title>Metagenome sequencing of chrysophaentin producing Chrysophaeum taylorii.</title>
        <authorList>
            <person name="Davison J."/>
            <person name="Bewley C."/>
        </authorList>
    </citation>
    <scope>NUCLEOTIDE SEQUENCE</scope>
    <source>
        <strain evidence="5">NIES-1699</strain>
    </source>
</reference>
<protein>
    <recommendedName>
        <fullName evidence="4">SRCR domain-containing protein</fullName>
    </recommendedName>
</protein>
<gene>
    <name evidence="5" type="ORF">CTAYLR_009649</name>
</gene>
<feature type="compositionally biased region" description="Polar residues" evidence="2">
    <location>
        <begin position="113"/>
        <end position="125"/>
    </location>
</feature>
<proteinExistence type="predicted"/>
<dbReference type="InterPro" id="IPR001190">
    <property type="entry name" value="SRCR"/>
</dbReference>
<evidence type="ECO:0000313" key="6">
    <source>
        <dbReference type="Proteomes" id="UP001230188"/>
    </source>
</evidence>
<dbReference type="AlphaFoldDB" id="A0AAD7XHU3"/>
<evidence type="ECO:0000256" key="1">
    <source>
        <dbReference type="ARBA" id="ARBA00023157"/>
    </source>
</evidence>
<feature type="compositionally biased region" description="Basic and acidic residues" evidence="2">
    <location>
        <begin position="129"/>
        <end position="138"/>
    </location>
</feature>
<keyword evidence="1" id="KW-1015">Disulfide bond</keyword>
<evidence type="ECO:0000256" key="2">
    <source>
        <dbReference type="SAM" id="MobiDB-lite"/>
    </source>
</evidence>
<feature type="chain" id="PRO_5042209413" description="SRCR domain-containing protein" evidence="3">
    <location>
        <begin position="18"/>
        <end position="465"/>
    </location>
</feature>
<evidence type="ECO:0000256" key="3">
    <source>
        <dbReference type="SAM" id="SignalP"/>
    </source>
</evidence>
<dbReference type="SUPFAM" id="SSF51197">
    <property type="entry name" value="Clavaminate synthase-like"/>
    <property type="match status" value="1"/>
</dbReference>
<dbReference type="GO" id="GO:0016020">
    <property type="term" value="C:membrane"/>
    <property type="evidence" value="ECO:0007669"/>
    <property type="project" value="InterPro"/>
</dbReference>
<keyword evidence="6" id="KW-1185">Reference proteome</keyword>
<evidence type="ECO:0000259" key="4">
    <source>
        <dbReference type="PROSITE" id="PS50287"/>
    </source>
</evidence>
<name>A0AAD7XHU3_9STRA</name>
<dbReference type="Gene3D" id="2.60.120.620">
    <property type="entry name" value="q2cbj1_9rhob like domain"/>
    <property type="match status" value="1"/>
</dbReference>
<dbReference type="Pfam" id="PF00530">
    <property type="entry name" value="SRCR"/>
    <property type="match status" value="1"/>
</dbReference>
<accession>A0AAD7XHU3</accession>
<organism evidence="5 6">
    <name type="scientific">Chrysophaeum taylorii</name>
    <dbReference type="NCBI Taxonomy" id="2483200"/>
    <lineage>
        <taxon>Eukaryota</taxon>
        <taxon>Sar</taxon>
        <taxon>Stramenopiles</taxon>
        <taxon>Ochrophyta</taxon>
        <taxon>Pelagophyceae</taxon>
        <taxon>Pelagomonadales</taxon>
        <taxon>Pelagomonadaceae</taxon>
        <taxon>Chrysophaeum</taxon>
    </lineage>
</organism>
<feature type="region of interest" description="Disordered" evidence="2">
    <location>
        <begin position="113"/>
        <end position="148"/>
    </location>
</feature>
<keyword evidence="3" id="KW-0732">Signal</keyword>
<dbReference type="SUPFAM" id="SSF56487">
    <property type="entry name" value="SRCR-like"/>
    <property type="match status" value="1"/>
</dbReference>